<dbReference type="Pfam" id="PF01381">
    <property type="entry name" value="HTH_3"/>
    <property type="match status" value="1"/>
</dbReference>
<dbReference type="Proteomes" id="UP000680670">
    <property type="component" value="Unassembled WGS sequence"/>
</dbReference>
<sequence length="106" mass="12320">MIGQRIKDYRLQKKLSLSELADRAGIAKSYLSSIERNIQSNPSIQILEKLSSVLDVPVHVLLHGETGKIELDHDWEELVYEAMSSGITKEEFREFLEFNKWKMKNK</sequence>
<evidence type="ECO:0000259" key="3">
    <source>
        <dbReference type="PROSITE" id="PS51500"/>
    </source>
</evidence>
<dbReference type="EMBL" id="QYTW02000001">
    <property type="protein sequence ID" value="RST61355.1"/>
    <property type="molecule type" value="Genomic_DNA"/>
</dbReference>
<reference evidence="4 7" key="2">
    <citation type="submission" date="2021-03" db="EMBL/GenBank/DDBJ databases">
        <title>Antimicrobial resistance genes in bacteria isolated from Japanese honey, and their potential for conferring macrolide and lincosamide resistance in the American foulbrood pathogen Paenibacillus larvae.</title>
        <authorList>
            <person name="Okamoto M."/>
            <person name="Kumagai M."/>
            <person name="Kanamori H."/>
            <person name="Takamatsu D."/>
        </authorList>
    </citation>
    <scope>NUCLEOTIDE SEQUENCE [LARGE SCALE GENOMIC DNA]</scope>
    <source>
        <strain evidence="4 7">J6TS1</strain>
    </source>
</reference>
<dbReference type="RefSeq" id="WP_120115058.1">
    <property type="nucleotide sequence ID" value="NZ_BORI01000002.1"/>
</dbReference>
<dbReference type="PANTHER" id="PTHR46797">
    <property type="entry name" value="HTH-TYPE TRANSCRIPTIONAL REGULATOR"/>
    <property type="match status" value="1"/>
</dbReference>
<organism evidence="5 6">
    <name type="scientific">Siminovitchia terrae</name>
    <name type="common">Bacillus terrae</name>
    <dbReference type="NCBI Taxonomy" id="1914933"/>
    <lineage>
        <taxon>Bacteria</taxon>
        <taxon>Bacillati</taxon>
        <taxon>Bacillota</taxon>
        <taxon>Bacilli</taxon>
        <taxon>Bacillales</taxon>
        <taxon>Bacillaceae</taxon>
        <taxon>Siminovitchia</taxon>
    </lineage>
</organism>
<dbReference type="GO" id="GO:0003677">
    <property type="term" value="F:DNA binding"/>
    <property type="evidence" value="ECO:0007669"/>
    <property type="project" value="UniProtKB-KW"/>
</dbReference>
<dbReference type="SMART" id="SM00530">
    <property type="entry name" value="HTH_XRE"/>
    <property type="match status" value="1"/>
</dbReference>
<dbReference type="OrthoDB" id="1859224at2"/>
<dbReference type="InterPro" id="IPR050807">
    <property type="entry name" value="TransReg_Diox_bact_type"/>
</dbReference>
<comment type="caution">
    <text evidence="5">The sequence shown here is derived from an EMBL/GenBank/DDBJ whole genome shotgun (WGS) entry which is preliminary data.</text>
</comment>
<dbReference type="PROSITE" id="PS51500">
    <property type="entry name" value="SIN"/>
    <property type="match status" value="1"/>
</dbReference>
<dbReference type="Gene3D" id="1.10.260.40">
    <property type="entry name" value="lambda repressor-like DNA-binding domains"/>
    <property type="match status" value="1"/>
</dbReference>
<dbReference type="EMBL" id="BORJ01000005">
    <property type="protein sequence ID" value="GIN96456.1"/>
    <property type="molecule type" value="Genomic_DNA"/>
</dbReference>
<keyword evidence="7" id="KW-1185">Reference proteome</keyword>
<dbReference type="GO" id="GO:0005829">
    <property type="term" value="C:cytosol"/>
    <property type="evidence" value="ECO:0007669"/>
    <property type="project" value="TreeGrafter"/>
</dbReference>
<protein>
    <submittedName>
        <fullName evidence="5">Helix-turn-helix domain-containing protein</fullName>
    </submittedName>
    <submittedName>
        <fullName evidence="4">Transcriptional regulator</fullName>
    </submittedName>
</protein>
<dbReference type="Proteomes" id="UP000287296">
    <property type="component" value="Unassembled WGS sequence"/>
</dbReference>
<dbReference type="InterPro" id="IPR001387">
    <property type="entry name" value="Cro/C1-type_HTH"/>
</dbReference>
<reference evidence="5 6" key="1">
    <citation type="submission" date="2018-12" db="EMBL/GenBank/DDBJ databases">
        <authorList>
            <person name="Sun L."/>
            <person name="Chen Z."/>
        </authorList>
    </citation>
    <scope>NUCLEOTIDE SEQUENCE [LARGE SCALE GENOMIC DNA]</scope>
    <source>
        <strain evidence="5 6">LMG 29736</strain>
    </source>
</reference>
<evidence type="ECO:0000313" key="6">
    <source>
        <dbReference type="Proteomes" id="UP000287296"/>
    </source>
</evidence>
<dbReference type="SUPFAM" id="SSF47413">
    <property type="entry name" value="lambda repressor-like DNA-binding domains"/>
    <property type="match status" value="1"/>
</dbReference>
<feature type="domain" description="HTH cro/C1-type" evidence="2">
    <location>
        <begin position="6"/>
        <end position="61"/>
    </location>
</feature>
<evidence type="ECO:0000313" key="7">
    <source>
        <dbReference type="Proteomes" id="UP000680670"/>
    </source>
</evidence>
<evidence type="ECO:0000313" key="4">
    <source>
        <dbReference type="EMBL" id="GIN96456.1"/>
    </source>
</evidence>
<dbReference type="PROSITE" id="PS50943">
    <property type="entry name" value="HTH_CROC1"/>
    <property type="match status" value="1"/>
</dbReference>
<dbReference type="Pfam" id="PF08671">
    <property type="entry name" value="SinI"/>
    <property type="match status" value="1"/>
</dbReference>
<gene>
    <name evidence="5" type="ORF">D5F11_000240</name>
    <name evidence="4" type="ORF">J6TS1_23260</name>
</gene>
<name>A0A429XD20_SIMTE</name>
<accession>A0A429XD20</accession>
<dbReference type="GO" id="GO:0003700">
    <property type="term" value="F:DNA-binding transcription factor activity"/>
    <property type="evidence" value="ECO:0007669"/>
    <property type="project" value="TreeGrafter"/>
</dbReference>
<dbReference type="GO" id="GO:0046983">
    <property type="term" value="F:protein dimerization activity"/>
    <property type="evidence" value="ECO:0007669"/>
    <property type="project" value="InterPro"/>
</dbReference>
<evidence type="ECO:0000313" key="5">
    <source>
        <dbReference type="EMBL" id="RST61355.1"/>
    </source>
</evidence>
<keyword evidence="1" id="KW-0238">DNA-binding</keyword>
<dbReference type="InterPro" id="IPR010982">
    <property type="entry name" value="Lambda_DNA-bd_dom_sf"/>
</dbReference>
<dbReference type="CDD" id="cd00093">
    <property type="entry name" value="HTH_XRE"/>
    <property type="match status" value="1"/>
</dbReference>
<evidence type="ECO:0000256" key="1">
    <source>
        <dbReference type="ARBA" id="ARBA00023125"/>
    </source>
</evidence>
<proteinExistence type="predicted"/>
<dbReference type="PANTHER" id="PTHR46797:SF13">
    <property type="entry name" value="HTH-TYPE TRANSCRIPTIONAL REGULATOR SINR"/>
    <property type="match status" value="1"/>
</dbReference>
<feature type="domain" description="Sin" evidence="3">
    <location>
        <begin position="62"/>
        <end position="100"/>
    </location>
</feature>
<evidence type="ECO:0000259" key="2">
    <source>
        <dbReference type="PROSITE" id="PS50943"/>
    </source>
</evidence>
<dbReference type="AlphaFoldDB" id="A0A429XD20"/>
<dbReference type="InterPro" id="IPR036281">
    <property type="entry name" value="SinR/SinI_dimer_dom_sf"/>
</dbReference>
<dbReference type="SUPFAM" id="SSF47406">
    <property type="entry name" value="SinR repressor dimerisation domain-like"/>
    <property type="match status" value="1"/>
</dbReference>
<dbReference type="InterPro" id="IPR010981">
    <property type="entry name" value="SinR/SinI_dimer_dom"/>
</dbReference>